<dbReference type="Gene3D" id="3.30.70.100">
    <property type="match status" value="1"/>
</dbReference>
<comment type="caution">
    <text evidence="1">The sequence shown here is derived from an EMBL/GenBank/DDBJ whole genome shotgun (WGS) entry which is preliminary data.</text>
</comment>
<sequence>MSQSITEFIYFKVKPSVKPEDPNDEEGEALLKVFRAAKSQSGYSNSAWGRTVEDIDTIVWVIDWTDARGSITSAHLKPFLATTQQPPTALYTTLQPPISGTDTLTKNPVTELCVLPFPSNLTVPEVKALNADLISFRTALVEQLPQAEAPRSWTMGHVERPGTVQHAKSPSGQAVAHLLAIGWESVETHQKAKETEQFSKGIAPIRQKMLPPVPGLELRHVSFQKI</sequence>
<dbReference type="EMBL" id="JAPQKR010000005">
    <property type="protein sequence ID" value="KAJ5216014.1"/>
    <property type="molecule type" value="Genomic_DNA"/>
</dbReference>
<protein>
    <recommendedName>
        <fullName evidence="3">ABM domain-containing protein</fullName>
    </recommendedName>
</protein>
<accession>A0A9W9NA32</accession>
<organism evidence="1 2">
    <name type="scientific">Penicillium cinerascens</name>
    <dbReference type="NCBI Taxonomy" id="70096"/>
    <lineage>
        <taxon>Eukaryota</taxon>
        <taxon>Fungi</taxon>
        <taxon>Dikarya</taxon>
        <taxon>Ascomycota</taxon>
        <taxon>Pezizomycotina</taxon>
        <taxon>Eurotiomycetes</taxon>
        <taxon>Eurotiomycetidae</taxon>
        <taxon>Eurotiales</taxon>
        <taxon>Aspergillaceae</taxon>
        <taxon>Penicillium</taxon>
    </lineage>
</organism>
<dbReference type="OrthoDB" id="3830579at2759"/>
<evidence type="ECO:0000313" key="1">
    <source>
        <dbReference type="EMBL" id="KAJ5216014.1"/>
    </source>
</evidence>
<dbReference type="GeneID" id="83176784"/>
<dbReference type="AlphaFoldDB" id="A0A9W9NA32"/>
<dbReference type="RefSeq" id="XP_058311827.1">
    <property type="nucleotide sequence ID" value="XM_058449483.1"/>
</dbReference>
<name>A0A9W9NA32_9EURO</name>
<evidence type="ECO:0008006" key="3">
    <source>
        <dbReference type="Google" id="ProtNLM"/>
    </source>
</evidence>
<keyword evidence="2" id="KW-1185">Reference proteome</keyword>
<dbReference type="Proteomes" id="UP001150904">
    <property type="component" value="Unassembled WGS sequence"/>
</dbReference>
<evidence type="ECO:0000313" key="2">
    <source>
        <dbReference type="Proteomes" id="UP001150904"/>
    </source>
</evidence>
<gene>
    <name evidence="1" type="ORF">N7498_002421</name>
</gene>
<reference evidence="1" key="1">
    <citation type="submission" date="2022-12" db="EMBL/GenBank/DDBJ databases">
        <authorList>
            <person name="Petersen C."/>
        </authorList>
    </citation>
    <scope>NUCLEOTIDE SEQUENCE</scope>
    <source>
        <strain evidence="1">IBT 15544</strain>
    </source>
</reference>
<reference evidence="1" key="2">
    <citation type="journal article" date="2023" name="IMA Fungus">
        <title>Comparative genomic study of the Penicillium genus elucidates a diverse pangenome and 15 lateral gene transfer events.</title>
        <authorList>
            <person name="Petersen C."/>
            <person name="Sorensen T."/>
            <person name="Nielsen M.R."/>
            <person name="Sondergaard T.E."/>
            <person name="Sorensen J.L."/>
            <person name="Fitzpatrick D.A."/>
            <person name="Frisvad J.C."/>
            <person name="Nielsen K.L."/>
        </authorList>
    </citation>
    <scope>NUCLEOTIDE SEQUENCE</scope>
    <source>
        <strain evidence="1">IBT 15544</strain>
    </source>
</reference>
<proteinExistence type="predicted"/>